<dbReference type="EMBL" id="JAIQUM010000194">
    <property type="protein sequence ID" value="MBZ5753905.1"/>
    <property type="molecule type" value="Genomic_DNA"/>
</dbReference>
<comment type="caution">
    <text evidence="1">The sequence shown here is derived from an EMBL/GenBank/DDBJ whole genome shotgun (WGS) entry which is preliminary data.</text>
</comment>
<sequence length="281" mass="31608">YLTGKDMFGNALTEEQQQNSLYQALGLLAVGGGAYYVNKLQAENAVYQVPKRNKVDDAFTGRLDAVLKKNNLNTSEFTEMRLKPVSSLTPEEIIKMKDIRRSAPPITKDTMMQKVLPPSAKNWLFKSPQDGGQIKIGGFLAKVSDTKELDTYDKIFEGLRLDYESTPKWPNEYLTSNSALAIRFKALKPENYKIPFGGNNEDAASVMVSGDELEDFIREVQGDPFTGNGFTKSENYIVPEYGSKSKVDLYEGTELYEITNQGERLIAVYSEEDMRFISLLK</sequence>
<protein>
    <submittedName>
        <fullName evidence="1">Uncharacterized protein</fullName>
    </submittedName>
</protein>
<gene>
    <name evidence="1" type="ORF">K9V48_27865</name>
</gene>
<accession>A0ABS7UZZ3</accession>
<evidence type="ECO:0000313" key="2">
    <source>
        <dbReference type="Proteomes" id="UP001165287"/>
    </source>
</evidence>
<proteinExistence type="predicted"/>
<dbReference type="Proteomes" id="UP001165287">
    <property type="component" value="Unassembled WGS sequence"/>
</dbReference>
<evidence type="ECO:0000313" key="1">
    <source>
        <dbReference type="EMBL" id="MBZ5753905.1"/>
    </source>
</evidence>
<reference evidence="1" key="1">
    <citation type="submission" date="2024-05" db="EMBL/GenBank/DDBJ databases">
        <title>Metabacillus sp. nov., isolated from the rhizosphere soil of tomato plants.</title>
        <authorList>
            <person name="Ma R."/>
        </authorList>
    </citation>
    <scope>NUCLEOTIDE SEQUENCE</scope>
    <source>
        <strain evidence="1">DBTR6</strain>
    </source>
</reference>
<feature type="non-terminal residue" evidence="1">
    <location>
        <position position="1"/>
    </location>
</feature>
<keyword evidence="2" id="KW-1185">Reference proteome</keyword>
<organism evidence="1 2">
    <name type="scientific">Metabacillus rhizolycopersici</name>
    <dbReference type="NCBI Taxonomy" id="2875709"/>
    <lineage>
        <taxon>Bacteria</taxon>
        <taxon>Bacillati</taxon>
        <taxon>Bacillota</taxon>
        <taxon>Bacilli</taxon>
        <taxon>Bacillales</taxon>
        <taxon>Bacillaceae</taxon>
        <taxon>Metabacillus</taxon>
    </lineage>
</organism>
<name>A0ABS7UZZ3_9BACI</name>